<dbReference type="Gene3D" id="3.30.160.60">
    <property type="entry name" value="Classic Zinc Finger"/>
    <property type="match status" value="2"/>
</dbReference>
<dbReference type="NCBIfam" id="TIGR00247">
    <property type="entry name" value="endolytic transglycosylase MltG"/>
    <property type="match status" value="1"/>
</dbReference>
<dbReference type="CDD" id="cd08010">
    <property type="entry name" value="MltG_like"/>
    <property type="match status" value="1"/>
</dbReference>
<keyword evidence="3 7" id="KW-1133">Transmembrane helix</keyword>
<dbReference type="Proteomes" id="UP000034228">
    <property type="component" value="Unassembled WGS sequence"/>
</dbReference>
<proteinExistence type="inferred from homology"/>
<keyword evidence="7" id="KW-0997">Cell inner membrane</keyword>
<comment type="function">
    <text evidence="7">Functions as a peptidoglycan terminase that cleaves nascent peptidoglycan strands endolytically to terminate their elongation.</text>
</comment>
<dbReference type="STRING" id="336831.WG68_16410"/>
<keyword evidence="9" id="KW-1185">Reference proteome</keyword>
<evidence type="ECO:0000256" key="4">
    <source>
        <dbReference type="ARBA" id="ARBA00023136"/>
    </source>
</evidence>
<comment type="caution">
    <text evidence="8">The sequence shown here is derived from an EMBL/GenBank/DDBJ whole genome shotgun (WGS) entry which is preliminary data.</text>
</comment>
<evidence type="ECO:0000256" key="3">
    <source>
        <dbReference type="ARBA" id="ARBA00022989"/>
    </source>
</evidence>
<comment type="catalytic activity">
    <reaction evidence="7">
        <text>a peptidoglycan chain = a peptidoglycan chain with N-acetyl-1,6-anhydromuramyl-[peptide] at the reducing end + a peptidoglycan chain with N-acetylglucosamine at the non-reducing end.</text>
        <dbReference type="EC" id="4.2.2.29"/>
    </reaction>
</comment>
<evidence type="ECO:0000256" key="2">
    <source>
        <dbReference type="ARBA" id="ARBA00022692"/>
    </source>
</evidence>
<dbReference type="OrthoDB" id="9814591at2"/>
<dbReference type="GO" id="GO:0005886">
    <property type="term" value="C:plasma membrane"/>
    <property type="evidence" value="ECO:0007669"/>
    <property type="project" value="UniProtKB-UniRule"/>
</dbReference>
<evidence type="ECO:0000256" key="7">
    <source>
        <dbReference type="HAMAP-Rule" id="MF_02065"/>
    </source>
</evidence>
<keyword evidence="4 7" id="KW-0472">Membrane</keyword>
<keyword evidence="6 7" id="KW-0961">Cell wall biogenesis/degradation</keyword>
<evidence type="ECO:0000313" key="9">
    <source>
        <dbReference type="Proteomes" id="UP000034228"/>
    </source>
</evidence>
<name>A0A0M2V073_9GAMM</name>
<dbReference type="HAMAP" id="MF_02065">
    <property type="entry name" value="MltG"/>
    <property type="match status" value="1"/>
</dbReference>
<dbReference type="RefSeq" id="WP_046558815.1">
    <property type="nucleotide sequence ID" value="NZ_LAHO01000018.1"/>
</dbReference>
<evidence type="ECO:0000256" key="5">
    <source>
        <dbReference type="ARBA" id="ARBA00023239"/>
    </source>
</evidence>
<protein>
    <recommendedName>
        <fullName evidence="7">Endolytic murein transglycosylase</fullName>
        <ecNumber evidence="7">4.2.2.29</ecNumber>
    </recommendedName>
    <alternativeName>
        <fullName evidence="7">Peptidoglycan lytic transglycosylase</fullName>
    </alternativeName>
    <alternativeName>
        <fullName evidence="7">Peptidoglycan polymerization terminase</fullName>
    </alternativeName>
</protein>
<sequence length="341" mass="38241">MIKKLVLLLLLAVIAVIAAALTLNYGIKQLEQRPLTLSEPYIIVASGSSARGLCQQWLQQGQLNAYDCQLLRLYLKWQPELAKVRQGTYRTPATPTLLSLLRLFASGDVAQFSLTFIDGETVQQALGRLQAADYLQQDINSTSQMLELLQWPDDWGAKPEHPEGVLFADTYFYTANSAASELVKRAQQALMRQLDQAWQQRQAELPLQNRYQLLIMASIIEKESGLLAEKPLVSSVFINRLNRNMRLQTDPTVIYGLTEYSGRITYADLRNPHPYNTYRHHGLPPGPISLVGASALQAAAQPDSSDYFYFVSRGDGSHVFSQTLQQHNAAVRKYILGKSND</sequence>
<feature type="site" description="Important for catalytic activity" evidence="7">
    <location>
        <position position="223"/>
    </location>
</feature>
<keyword evidence="2 7" id="KW-0812">Transmembrane</keyword>
<dbReference type="InterPro" id="IPR003770">
    <property type="entry name" value="MLTG-like"/>
</dbReference>
<dbReference type="EC" id="4.2.2.29" evidence="7"/>
<dbReference type="GO" id="GO:0071555">
    <property type="term" value="P:cell wall organization"/>
    <property type="evidence" value="ECO:0007669"/>
    <property type="project" value="UniProtKB-KW"/>
</dbReference>
<dbReference type="AlphaFoldDB" id="A0A0M2V073"/>
<dbReference type="Pfam" id="PF02618">
    <property type="entry name" value="YceG"/>
    <property type="match status" value="1"/>
</dbReference>
<keyword evidence="5 7" id="KW-0456">Lyase</keyword>
<evidence type="ECO:0000313" key="8">
    <source>
        <dbReference type="EMBL" id="KKO44222.1"/>
    </source>
</evidence>
<dbReference type="PANTHER" id="PTHR30518">
    <property type="entry name" value="ENDOLYTIC MUREIN TRANSGLYCOSYLASE"/>
    <property type="match status" value="1"/>
</dbReference>
<dbReference type="GO" id="GO:0009252">
    <property type="term" value="P:peptidoglycan biosynthetic process"/>
    <property type="evidence" value="ECO:0007669"/>
    <property type="project" value="UniProtKB-UniRule"/>
</dbReference>
<gene>
    <name evidence="7" type="primary">mltG</name>
    <name evidence="8" type="ORF">WG68_16410</name>
</gene>
<dbReference type="EMBL" id="LAHO01000018">
    <property type="protein sequence ID" value="KKO44222.1"/>
    <property type="molecule type" value="Genomic_DNA"/>
</dbReference>
<evidence type="ECO:0000256" key="1">
    <source>
        <dbReference type="ARBA" id="ARBA00022475"/>
    </source>
</evidence>
<comment type="similarity">
    <text evidence="7">Belongs to the transglycosylase MltG family.</text>
</comment>
<reference evidence="8 9" key="1">
    <citation type="submission" date="2015-03" db="EMBL/GenBank/DDBJ databases">
        <title>Draft genome sequences of two protease-producing strains of Arsukibacterium isolated from two cold and alkaline environments.</title>
        <authorList>
            <person name="Lylloff J.E."/>
            <person name="Skov L.B."/>
            <person name="Jepsen M."/>
            <person name="Hallin P.F."/>
            <person name="Sorensen S.J."/>
            <person name="Stougaard P."/>
            <person name="Glaring M.A."/>
        </authorList>
    </citation>
    <scope>NUCLEOTIDE SEQUENCE [LARGE SCALE GENOMIC DNA]</scope>
    <source>
        <strain evidence="8 9">GCM72</strain>
    </source>
</reference>
<dbReference type="PANTHER" id="PTHR30518:SF2">
    <property type="entry name" value="ENDOLYTIC MUREIN TRANSGLYCOSYLASE"/>
    <property type="match status" value="1"/>
</dbReference>
<keyword evidence="1 7" id="KW-1003">Cell membrane</keyword>
<organism evidence="8 9">
    <name type="scientific">Arsukibacterium ikkense</name>
    <dbReference type="NCBI Taxonomy" id="336831"/>
    <lineage>
        <taxon>Bacteria</taxon>
        <taxon>Pseudomonadati</taxon>
        <taxon>Pseudomonadota</taxon>
        <taxon>Gammaproteobacteria</taxon>
        <taxon>Chromatiales</taxon>
        <taxon>Chromatiaceae</taxon>
        <taxon>Arsukibacterium</taxon>
    </lineage>
</organism>
<dbReference type="PATRIC" id="fig|336831.14.peg.2064"/>
<evidence type="ECO:0000256" key="6">
    <source>
        <dbReference type="ARBA" id="ARBA00023316"/>
    </source>
</evidence>
<dbReference type="GO" id="GO:0008932">
    <property type="term" value="F:lytic endotransglycosylase activity"/>
    <property type="evidence" value="ECO:0007669"/>
    <property type="project" value="UniProtKB-UniRule"/>
</dbReference>
<accession>A0A0M2V073</accession>